<organism evidence="1 2">
    <name type="scientific">Populus alba</name>
    <name type="common">White poplar</name>
    <dbReference type="NCBI Taxonomy" id="43335"/>
    <lineage>
        <taxon>Eukaryota</taxon>
        <taxon>Viridiplantae</taxon>
        <taxon>Streptophyta</taxon>
        <taxon>Embryophyta</taxon>
        <taxon>Tracheophyta</taxon>
        <taxon>Spermatophyta</taxon>
        <taxon>Magnoliopsida</taxon>
        <taxon>eudicotyledons</taxon>
        <taxon>Gunneridae</taxon>
        <taxon>Pentapetalae</taxon>
        <taxon>rosids</taxon>
        <taxon>fabids</taxon>
        <taxon>Malpighiales</taxon>
        <taxon>Salicaceae</taxon>
        <taxon>Saliceae</taxon>
        <taxon>Populus</taxon>
    </lineage>
</organism>
<gene>
    <name evidence="1" type="ORF">D5086_015851</name>
</gene>
<comment type="caution">
    <text evidence="1">The sequence shown here is derived from an EMBL/GenBank/DDBJ whole genome shotgun (WGS) entry which is preliminary data.</text>
</comment>
<dbReference type="Proteomes" id="UP000309997">
    <property type="component" value="Unassembled WGS sequence"/>
</dbReference>
<reference evidence="1 2" key="1">
    <citation type="journal article" date="2024" name="Plant Biotechnol. J.">
        <title>Genome and CRISPR/Cas9 system of a widespread forest tree (Populus alba) in the world.</title>
        <authorList>
            <person name="Liu Y.J."/>
            <person name="Jiang P.F."/>
            <person name="Han X.M."/>
            <person name="Li X.Y."/>
            <person name="Wang H.M."/>
            <person name="Wang Y.J."/>
            <person name="Wang X.X."/>
            <person name="Zeng Q.Y."/>
        </authorList>
    </citation>
    <scope>NUCLEOTIDE SEQUENCE [LARGE SCALE GENOMIC DNA]</scope>
    <source>
        <strain evidence="2">cv. PAL-ZL1</strain>
    </source>
</reference>
<evidence type="ECO:0000313" key="2">
    <source>
        <dbReference type="Proteomes" id="UP000309997"/>
    </source>
</evidence>
<proteinExistence type="predicted"/>
<accession>A0ACC4BSC8</accession>
<keyword evidence="2" id="KW-1185">Reference proteome</keyword>
<protein>
    <submittedName>
        <fullName evidence="1">Uncharacterized protein</fullName>
    </submittedName>
</protein>
<name>A0ACC4BSC8_POPAL</name>
<dbReference type="EMBL" id="RCHU02000008">
    <property type="protein sequence ID" value="KAL3581519.1"/>
    <property type="molecule type" value="Genomic_DNA"/>
</dbReference>
<evidence type="ECO:0000313" key="1">
    <source>
        <dbReference type="EMBL" id="KAL3581519.1"/>
    </source>
</evidence>
<sequence>MKADMQTYIKQCEICQRAKGENTKPSGLLQPLPIPTRPWSSISMDFIEGLPKSSQYSVIMVVVDRFTKYAHFIPVSHPYSATKIANLFSQNVMKLHGLPDNIISDRDPTFTSKFWGKLFQTQGVKLLMSTAYHPQTDGQTEATNKTLEGYLRCYVGDNLKGWSNWLTMVEYCYNTSYHSSLKSTPFEATYGYPPPSLTDYIPGSTKNQAAEEHLQHRTEQIEEIKHNLARAQERQKKQADKGRKETQFKEG</sequence>